<dbReference type="GO" id="GO:0016020">
    <property type="term" value="C:membrane"/>
    <property type="evidence" value="ECO:0007669"/>
    <property type="project" value="InterPro"/>
</dbReference>
<feature type="domain" description="ABC transporter" evidence="10">
    <location>
        <begin position="28"/>
        <end position="260"/>
    </location>
</feature>
<evidence type="ECO:0000256" key="9">
    <source>
        <dbReference type="ARBA" id="ARBA00023136"/>
    </source>
</evidence>
<dbReference type="AlphaFoldDB" id="A0A397Q3N7"/>
<dbReference type="PANTHER" id="PTHR42781">
    <property type="entry name" value="SPERMIDINE/PUTRESCINE IMPORT ATP-BINDING PROTEIN POTA"/>
    <property type="match status" value="1"/>
</dbReference>
<reference evidence="11 12" key="1">
    <citation type="submission" date="2018-08" db="EMBL/GenBank/DDBJ databases">
        <title>Genomic Encyclopedia of Archaeal and Bacterial Type Strains, Phase II (KMG-II): from individual species to whole genera.</title>
        <authorList>
            <person name="Goeker M."/>
        </authorList>
    </citation>
    <scope>NUCLEOTIDE SEQUENCE [LARGE SCALE GENOMIC DNA]</scope>
    <source>
        <strain evidence="11 12">DSM 5002</strain>
    </source>
</reference>
<evidence type="ECO:0000256" key="6">
    <source>
        <dbReference type="ARBA" id="ARBA00022840"/>
    </source>
</evidence>
<keyword evidence="3" id="KW-1003">Cell membrane</keyword>
<dbReference type="InterPro" id="IPR003593">
    <property type="entry name" value="AAA+_ATPase"/>
</dbReference>
<dbReference type="InterPro" id="IPR027417">
    <property type="entry name" value="P-loop_NTPase"/>
</dbReference>
<evidence type="ECO:0000256" key="4">
    <source>
        <dbReference type="ARBA" id="ARBA00022496"/>
    </source>
</evidence>
<dbReference type="InterPro" id="IPR012340">
    <property type="entry name" value="NA-bd_OB-fold"/>
</dbReference>
<keyword evidence="5" id="KW-0547">Nucleotide-binding</keyword>
<evidence type="ECO:0000256" key="3">
    <source>
        <dbReference type="ARBA" id="ARBA00022475"/>
    </source>
</evidence>
<comment type="similarity">
    <text evidence="1">Belongs to the ABC transporter superfamily.</text>
</comment>
<dbReference type="PANTHER" id="PTHR42781:SF4">
    <property type="entry name" value="SPERMIDINE_PUTRESCINE IMPORT ATP-BINDING PROTEIN POTA"/>
    <property type="match status" value="1"/>
</dbReference>
<protein>
    <submittedName>
        <fullName evidence="11">Iron(III) transport system ATP-binding protein</fullName>
    </submittedName>
</protein>
<dbReference type="Gene3D" id="3.40.50.300">
    <property type="entry name" value="P-loop containing nucleotide triphosphate hydrolases"/>
    <property type="match status" value="1"/>
</dbReference>
<keyword evidence="4" id="KW-0410">Iron transport</keyword>
<dbReference type="PROSITE" id="PS50893">
    <property type="entry name" value="ABC_TRANSPORTER_2"/>
    <property type="match status" value="1"/>
</dbReference>
<dbReference type="InterPro" id="IPR015853">
    <property type="entry name" value="ABC_transpr_FbpC"/>
</dbReference>
<evidence type="ECO:0000259" key="10">
    <source>
        <dbReference type="PROSITE" id="PS50893"/>
    </source>
</evidence>
<dbReference type="Gene3D" id="2.40.50.100">
    <property type="match status" value="1"/>
</dbReference>
<dbReference type="InterPro" id="IPR008995">
    <property type="entry name" value="Mo/tungstate-bd_C_term_dom"/>
</dbReference>
<dbReference type="Proteomes" id="UP000266273">
    <property type="component" value="Unassembled WGS sequence"/>
</dbReference>
<gene>
    <name evidence="11" type="ORF">BXY53_0728</name>
</gene>
<dbReference type="GO" id="GO:0015697">
    <property type="term" value="P:quaternary ammonium group transport"/>
    <property type="evidence" value="ECO:0007669"/>
    <property type="project" value="UniProtKB-ARBA"/>
</dbReference>
<dbReference type="InterPro" id="IPR050093">
    <property type="entry name" value="ABC_SmlMolc_Importer"/>
</dbReference>
<evidence type="ECO:0000256" key="2">
    <source>
        <dbReference type="ARBA" id="ARBA00022448"/>
    </source>
</evidence>
<dbReference type="InterPro" id="IPR003439">
    <property type="entry name" value="ABC_transporter-like_ATP-bd"/>
</dbReference>
<dbReference type="SUPFAM" id="SSF50331">
    <property type="entry name" value="MOP-like"/>
    <property type="match status" value="1"/>
</dbReference>
<dbReference type="SUPFAM" id="SSF52540">
    <property type="entry name" value="P-loop containing nucleoside triphosphate hydrolases"/>
    <property type="match status" value="1"/>
</dbReference>
<evidence type="ECO:0000313" key="12">
    <source>
        <dbReference type="Proteomes" id="UP000266273"/>
    </source>
</evidence>
<dbReference type="GO" id="GO:0005524">
    <property type="term" value="F:ATP binding"/>
    <property type="evidence" value="ECO:0007669"/>
    <property type="project" value="UniProtKB-KW"/>
</dbReference>
<keyword evidence="9" id="KW-0472">Membrane</keyword>
<dbReference type="GO" id="GO:0015408">
    <property type="term" value="F:ABC-type ferric iron transporter activity"/>
    <property type="evidence" value="ECO:0007669"/>
    <property type="project" value="InterPro"/>
</dbReference>
<dbReference type="OrthoDB" id="9802264at2"/>
<dbReference type="CDD" id="cd03259">
    <property type="entry name" value="ABC_Carb_Solutes_like"/>
    <property type="match status" value="1"/>
</dbReference>
<keyword evidence="2" id="KW-0813">Transport</keyword>
<comment type="caution">
    <text evidence="11">The sequence shown here is derived from an EMBL/GenBank/DDBJ whole genome shotgun (WGS) entry which is preliminary data.</text>
</comment>
<keyword evidence="8" id="KW-0406">Ion transport</keyword>
<dbReference type="InterPro" id="IPR017871">
    <property type="entry name" value="ABC_transporter-like_CS"/>
</dbReference>
<organism evidence="11 12">
    <name type="scientific">Dichotomicrobium thermohalophilum</name>
    <dbReference type="NCBI Taxonomy" id="933063"/>
    <lineage>
        <taxon>Bacteria</taxon>
        <taxon>Pseudomonadati</taxon>
        <taxon>Pseudomonadota</taxon>
        <taxon>Alphaproteobacteria</taxon>
        <taxon>Hyphomicrobiales</taxon>
        <taxon>Hyphomicrobiaceae</taxon>
        <taxon>Dichotomicrobium</taxon>
    </lineage>
</organism>
<dbReference type="PROSITE" id="PS00211">
    <property type="entry name" value="ABC_TRANSPORTER_1"/>
    <property type="match status" value="1"/>
</dbReference>
<evidence type="ECO:0000256" key="1">
    <source>
        <dbReference type="ARBA" id="ARBA00005417"/>
    </source>
</evidence>
<keyword evidence="12" id="KW-1185">Reference proteome</keyword>
<dbReference type="FunFam" id="3.40.50.300:FF:000425">
    <property type="entry name" value="Probable ABC transporter, ATP-binding subunit"/>
    <property type="match status" value="1"/>
</dbReference>
<dbReference type="Pfam" id="PF00005">
    <property type="entry name" value="ABC_tran"/>
    <property type="match status" value="1"/>
</dbReference>
<evidence type="ECO:0000256" key="8">
    <source>
        <dbReference type="ARBA" id="ARBA00023065"/>
    </source>
</evidence>
<dbReference type="EMBL" id="QXDF01000001">
    <property type="protein sequence ID" value="RIA55658.1"/>
    <property type="molecule type" value="Genomic_DNA"/>
</dbReference>
<name>A0A397Q3N7_9HYPH</name>
<dbReference type="Gene3D" id="2.40.50.140">
    <property type="entry name" value="Nucleic acid-binding proteins"/>
    <property type="match status" value="1"/>
</dbReference>
<keyword evidence="7" id="KW-0408">Iron</keyword>
<sequence length="377" mass="40753">MFAQRAEHGVGLSTHTNRRATASFPASVKLENVWRRFGDLVAVRDVSLDVAPGEILCLLGPSGCGKTTLLRLVCGLETPDEGRILIDEREMSGPAANVPPEARGVGLMFQDFALFPHMTILENVAFGLQAMERNTALAEGRRALERMGLGAYADAYPHVLSGGQQQRVALARAIVPRPRVMMMDEPFSGLDPRLRASMREETLAILRETHTTCIIVTHEAEEAMLLGDRIAVMRGGEIVQAGTTQEIFDHPADLFVAEMMSEINVVPCKVSGGVARGPLGSYPSRTEVSGDALMCFRPRVVRFSHEATAIPAQVCGTRSLGDETVVELGVEGIDTPLLARTSAPFEAEPGGWVGIEVPSEKVHIFPANHQVPASLDR</sequence>
<keyword evidence="6 11" id="KW-0067">ATP-binding</keyword>
<evidence type="ECO:0000313" key="11">
    <source>
        <dbReference type="EMBL" id="RIA55658.1"/>
    </source>
</evidence>
<accession>A0A397Q3N7</accession>
<proteinExistence type="inferred from homology"/>
<evidence type="ECO:0000256" key="5">
    <source>
        <dbReference type="ARBA" id="ARBA00022741"/>
    </source>
</evidence>
<evidence type="ECO:0000256" key="7">
    <source>
        <dbReference type="ARBA" id="ARBA00023004"/>
    </source>
</evidence>
<dbReference type="GO" id="GO:0016887">
    <property type="term" value="F:ATP hydrolysis activity"/>
    <property type="evidence" value="ECO:0007669"/>
    <property type="project" value="InterPro"/>
</dbReference>
<dbReference type="SMART" id="SM00382">
    <property type="entry name" value="AAA"/>
    <property type="match status" value="1"/>
</dbReference>